<organism evidence="2 3">
    <name type="scientific">Calicophoron daubneyi</name>
    <name type="common">Rumen fluke</name>
    <name type="synonym">Paramphistomum daubneyi</name>
    <dbReference type="NCBI Taxonomy" id="300641"/>
    <lineage>
        <taxon>Eukaryota</taxon>
        <taxon>Metazoa</taxon>
        <taxon>Spiralia</taxon>
        <taxon>Lophotrochozoa</taxon>
        <taxon>Platyhelminthes</taxon>
        <taxon>Trematoda</taxon>
        <taxon>Digenea</taxon>
        <taxon>Plagiorchiida</taxon>
        <taxon>Pronocephalata</taxon>
        <taxon>Paramphistomoidea</taxon>
        <taxon>Paramphistomidae</taxon>
        <taxon>Calicophoron</taxon>
    </lineage>
</organism>
<dbReference type="InterPro" id="IPR015867">
    <property type="entry name" value="N-reg_PII/ATP_PRibTrfase_C"/>
</dbReference>
<reference evidence="2" key="1">
    <citation type="submission" date="2024-06" db="EMBL/GenBank/DDBJ databases">
        <authorList>
            <person name="Liu X."/>
            <person name="Lenzi L."/>
            <person name="Haldenby T S."/>
            <person name="Uol C."/>
        </authorList>
    </citation>
    <scope>NUCLEOTIDE SEQUENCE</scope>
</reference>
<proteinExistence type="inferred from homology"/>
<dbReference type="PANTHER" id="PTHR23419:SF8">
    <property type="entry name" value="FI09726P"/>
    <property type="match status" value="1"/>
</dbReference>
<sequence>MCALPLQGIGSVLVGNYLKARAMHSVAFVTCPNASVADSIAGGLVSEKLAACVNIVPSVQSVYTWEGKVTRDNEVLLIIKTRSSLADKLNAFVKAHHPYECPEVISMKIESGYPPYLNWISESTVDS</sequence>
<evidence type="ECO:0000313" key="3">
    <source>
        <dbReference type="Proteomes" id="UP001497525"/>
    </source>
</evidence>
<dbReference type="GO" id="GO:0010038">
    <property type="term" value="P:response to metal ion"/>
    <property type="evidence" value="ECO:0007669"/>
    <property type="project" value="InterPro"/>
</dbReference>
<protein>
    <submittedName>
        <fullName evidence="2">Uncharacterized protein</fullName>
    </submittedName>
</protein>
<evidence type="ECO:0000256" key="1">
    <source>
        <dbReference type="ARBA" id="ARBA00010169"/>
    </source>
</evidence>
<dbReference type="GO" id="GO:0005507">
    <property type="term" value="F:copper ion binding"/>
    <property type="evidence" value="ECO:0007669"/>
    <property type="project" value="TreeGrafter"/>
</dbReference>
<comment type="caution">
    <text evidence="2">The sequence shown here is derived from an EMBL/GenBank/DDBJ whole genome shotgun (WGS) entry which is preliminary data.</text>
</comment>
<dbReference type="InterPro" id="IPR011322">
    <property type="entry name" value="N-reg_PII-like_a/b"/>
</dbReference>
<dbReference type="Pfam" id="PF03091">
    <property type="entry name" value="CutA1"/>
    <property type="match status" value="1"/>
</dbReference>
<dbReference type="PANTHER" id="PTHR23419">
    <property type="entry name" value="DIVALENT CATION TOLERANCE CUTA-RELATED"/>
    <property type="match status" value="1"/>
</dbReference>
<dbReference type="AlphaFoldDB" id="A0AAV2U0L6"/>
<dbReference type="Proteomes" id="UP001497525">
    <property type="component" value="Unassembled WGS sequence"/>
</dbReference>
<dbReference type="InterPro" id="IPR004323">
    <property type="entry name" value="Ion_tolerance_CutA"/>
</dbReference>
<dbReference type="Gene3D" id="3.30.70.120">
    <property type="match status" value="1"/>
</dbReference>
<dbReference type="SUPFAM" id="SSF54913">
    <property type="entry name" value="GlnB-like"/>
    <property type="match status" value="1"/>
</dbReference>
<comment type="similarity">
    <text evidence="1">Belongs to the CutA family.</text>
</comment>
<evidence type="ECO:0000313" key="2">
    <source>
        <dbReference type="EMBL" id="CAL5142399.1"/>
    </source>
</evidence>
<dbReference type="EMBL" id="CAXLJL010001033">
    <property type="protein sequence ID" value="CAL5142399.1"/>
    <property type="molecule type" value="Genomic_DNA"/>
</dbReference>
<name>A0AAV2U0L6_CALDB</name>
<gene>
    <name evidence="2" type="ORF">CDAUBV1_LOCUS17625</name>
</gene>
<accession>A0AAV2U0L6</accession>